<keyword evidence="2" id="KW-1185">Reference proteome</keyword>
<name>A0ACB8QIA1_9AGAM</name>
<proteinExistence type="predicted"/>
<evidence type="ECO:0000313" key="2">
    <source>
        <dbReference type="Proteomes" id="UP000814128"/>
    </source>
</evidence>
<comment type="caution">
    <text evidence="1">The sequence shown here is derived from an EMBL/GenBank/DDBJ whole genome shotgun (WGS) entry which is preliminary data.</text>
</comment>
<sequence length="371" mass="40965">MTIPALEKKDVVVLGGGGAGTILLRRLLPVLDPARHSLTLVNARPYTIFLPTTVRMAVTDEGALEDHVLIPFDRLLGDRGRLVVGTAVAIEGGWVVLKSGEKVHYDVLVLAPGTRLDDPLDYPEGEEEVKAYIAEWRRKFKDAEHIVMGGGGPVNIEIAGELKEYFPEKTVTIVQSRALPFNDVYKDNFRRRVLAEARAADINFVLEDHLDVREPKDGLVRTRKGVELRADLIVTSHGGTPATGFLESLGPATLDERGLVVAEPTLELPRHPGVFVVGDAVANAERNRLGKYPRHAATVVPNILARLRGEVLRTRYRGSVETLRVSIGKDRGVIYFGVLWGIVIGSWLARRIQSAHLLLPKARRIMGYGWR</sequence>
<reference evidence="1" key="2">
    <citation type="journal article" date="2022" name="New Phytol.">
        <title>Evolutionary transition to the ectomycorrhizal habit in the genomes of a hyperdiverse lineage of mushroom-forming fungi.</title>
        <authorList>
            <person name="Looney B."/>
            <person name="Miyauchi S."/>
            <person name="Morin E."/>
            <person name="Drula E."/>
            <person name="Courty P.E."/>
            <person name="Kohler A."/>
            <person name="Kuo A."/>
            <person name="LaButti K."/>
            <person name="Pangilinan J."/>
            <person name="Lipzen A."/>
            <person name="Riley R."/>
            <person name="Andreopoulos W."/>
            <person name="He G."/>
            <person name="Johnson J."/>
            <person name="Nolan M."/>
            <person name="Tritt A."/>
            <person name="Barry K.W."/>
            <person name="Grigoriev I.V."/>
            <person name="Nagy L.G."/>
            <person name="Hibbett D."/>
            <person name="Henrissat B."/>
            <person name="Matheny P.B."/>
            <person name="Labbe J."/>
            <person name="Martin F.M."/>
        </authorList>
    </citation>
    <scope>NUCLEOTIDE SEQUENCE</scope>
    <source>
        <strain evidence="1">EC-137</strain>
    </source>
</reference>
<gene>
    <name evidence="1" type="ORF">K488DRAFT_52382</name>
</gene>
<accession>A0ACB8QIA1</accession>
<protein>
    <submittedName>
        <fullName evidence="1">Uncharacterized protein</fullName>
    </submittedName>
</protein>
<reference evidence="1" key="1">
    <citation type="submission" date="2021-02" db="EMBL/GenBank/DDBJ databases">
        <authorList>
            <consortium name="DOE Joint Genome Institute"/>
            <person name="Ahrendt S."/>
            <person name="Looney B.P."/>
            <person name="Miyauchi S."/>
            <person name="Morin E."/>
            <person name="Drula E."/>
            <person name="Courty P.E."/>
            <person name="Chicoki N."/>
            <person name="Fauchery L."/>
            <person name="Kohler A."/>
            <person name="Kuo A."/>
            <person name="Labutti K."/>
            <person name="Pangilinan J."/>
            <person name="Lipzen A."/>
            <person name="Riley R."/>
            <person name="Andreopoulos W."/>
            <person name="He G."/>
            <person name="Johnson J."/>
            <person name="Barry K.W."/>
            <person name="Grigoriev I.V."/>
            <person name="Nagy L."/>
            <person name="Hibbett D."/>
            <person name="Henrissat B."/>
            <person name="Matheny P.B."/>
            <person name="Labbe J."/>
            <person name="Martin F."/>
        </authorList>
    </citation>
    <scope>NUCLEOTIDE SEQUENCE</scope>
    <source>
        <strain evidence="1">EC-137</strain>
    </source>
</reference>
<dbReference type="Proteomes" id="UP000814128">
    <property type="component" value="Unassembled WGS sequence"/>
</dbReference>
<organism evidence="1 2">
    <name type="scientific">Vararia minispora EC-137</name>
    <dbReference type="NCBI Taxonomy" id="1314806"/>
    <lineage>
        <taxon>Eukaryota</taxon>
        <taxon>Fungi</taxon>
        <taxon>Dikarya</taxon>
        <taxon>Basidiomycota</taxon>
        <taxon>Agaricomycotina</taxon>
        <taxon>Agaricomycetes</taxon>
        <taxon>Russulales</taxon>
        <taxon>Lachnocladiaceae</taxon>
        <taxon>Vararia</taxon>
    </lineage>
</organism>
<dbReference type="EMBL" id="MU273585">
    <property type="protein sequence ID" value="KAI0031308.1"/>
    <property type="molecule type" value="Genomic_DNA"/>
</dbReference>
<evidence type="ECO:0000313" key="1">
    <source>
        <dbReference type="EMBL" id="KAI0031308.1"/>
    </source>
</evidence>